<evidence type="ECO:0000256" key="1">
    <source>
        <dbReference type="SAM" id="MobiDB-lite"/>
    </source>
</evidence>
<protein>
    <submittedName>
        <fullName evidence="4">Mcl1_mid domain-containing protein</fullName>
    </submittedName>
</protein>
<dbReference type="EMBL" id="UYRT01079725">
    <property type="protein sequence ID" value="VDN21278.1"/>
    <property type="molecule type" value="Genomic_DNA"/>
</dbReference>
<dbReference type="Proteomes" id="UP000271098">
    <property type="component" value="Unassembled WGS sequence"/>
</dbReference>
<reference evidence="2 3" key="2">
    <citation type="submission" date="2018-11" db="EMBL/GenBank/DDBJ databases">
        <authorList>
            <consortium name="Pathogen Informatics"/>
        </authorList>
    </citation>
    <scope>NUCLEOTIDE SEQUENCE [LARGE SCALE GENOMIC DNA]</scope>
</reference>
<evidence type="ECO:0000313" key="3">
    <source>
        <dbReference type="Proteomes" id="UP000271098"/>
    </source>
</evidence>
<accession>A0A183DW23</accession>
<proteinExistence type="predicted"/>
<gene>
    <name evidence="2" type="ORF">GPUH_LOCUS12914</name>
</gene>
<sequence length="190" mass="20499">MNYQITADDVAQVGLPVSNEFENLDNPDDSVVSDGSDIDVLPVNEALADTEIAGSHGSSSDQMKMEDDADDDLDFGTELLLIGEGNKAGGETGNETDDDSDEGEYDEGIYSARGNFLYRQQSLQAMVTNSRSKELIPITHWSFSPMALAAIVAGNGDQFAEQGTDSEYALVFQPNGTGNFHLPLMINVMY</sequence>
<reference evidence="4" key="1">
    <citation type="submission" date="2016-06" db="UniProtKB">
        <authorList>
            <consortium name="WormBaseParasite"/>
        </authorList>
    </citation>
    <scope>IDENTIFICATION</scope>
</reference>
<evidence type="ECO:0000313" key="4">
    <source>
        <dbReference type="WBParaSite" id="GPUH_0001292801-mRNA-1"/>
    </source>
</evidence>
<feature type="compositionally biased region" description="Acidic residues" evidence="1">
    <location>
        <begin position="94"/>
        <end position="106"/>
    </location>
</feature>
<name>A0A183DW23_9BILA</name>
<organism evidence="4">
    <name type="scientific">Gongylonema pulchrum</name>
    <dbReference type="NCBI Taxonomy" id="637853"/>
    <lineage>
        <taxon>Eukaryota</taxon>
        <taxon>Metazoa</taxon>
        <taxon>Ecdysozoa</taxon>
        <taxon>Nematoda</taxon>
        <taxon>Chromadorea</taxon>
        <taxon>Rhabditida</taxon>
        <taxon>Spirurina</taxon>
        <taxon>Spiruromorpha</taxon>
        <taxon>Spiruroidea</taxon>
        <taxon>Gongylonematidae</taxon>
        <taxon>Gongylonema</taxon>
    </lineage>
</organism>
<dbReference type="AlphaFoldDB" id="A0A183DW23"/>
<evidence type="ECO:0000313" key="2">
    <source>
        <dbReference type="EMBL" id="VDN21278.1"/>
    </source>
</evidence>
<dbReference type="WBParaSite" id="GPUH_0001292801-mRNA-1">
    <property type="protein sequence ID" value="GPUH_0001292801-mRNA-1"/>
    <property type="gene ID" value="GPUH_0001292801"/>
</dbReference>
<feature type="region of interest" description="Disordered" evidence="1">
    <location>
        <begin position="84"/>
        <end position="106"/>
    </location>
</feature>
<keyword evidence="3" id="KW-1185">Reference proteome</keyword>